<evidence type="ECO:0000256" key="1">
    <source>
        <dbReference type="SAM" id="Phobius"/>
    </source>
</evidence>
<dbReference type="Pfam" id="PF05569">
    <property type="entry name" value="Peptidase_M56"/>
    <property type="match status" value="1"/>
</dbReference>
<feature type="transmembrane region" description="Helical" evidence="1">
    <location>
        <begin position="317"/>
        <end position="335"/>
    </location>
</feature>
<dbReference type="AlphaFoldDB" id="A0A1S8TIY2"/>
<dbReference type="InterPro" id="IPR052173">
    <property type="entry name" value="Beta-lactam_resp_regulator"/>
</dbReference>
<reference evidence="3 4" key="1">
    <citation type="submission" date="2016-05" db="EMBL/GenBank/DDBJ databases">
        <title>Microbial solvent formation.</title>
        <authorList>
            <person name="Poehlein A."/>
            <person name="Montoya Solano J.D."/>
            <person name="Flitsch S."/>
            <person name="Krabben P."/>
            <person name="Duerre P."/>
            <person name="Daniel R."/>
        </authorList>
    </citation>
    <scope>NUCLEOTIDE SEQUENCE [LARGE SCALE GENOMIC DNA]</scope>
    <source>
        <strain evidence="3 4">DSM 2619</strain>
    </source>
</reference>
<keyword evidence="1" id="KW-1133">Transmembrane helix</keyword>
<dbReference type="RefSeq" id="WP_242954107.1">
    <property type="nucleotide sequence ID" value="NZ_LZZM01000143.1"/>
</dbReference>
<dbReference type="InterPro" id="IPR008756">
    <property type="entry name" value="Peptidase_M56"/>
</dbReference>
<dbReference type="PANTHER" id="PTHR34978">
    <property type="entry name" value="POSSIBLE SENSOR-TRANSDUCER PROTEIN BLAR"/>
    <property type="match status" value="1"/>
</dbReference>
<evidence type="ECO:0000313" key="3">
    <source>
        <dbReference type="EMBL" id="OOM77760.1"/>
    </source>
</evidence>
<gene>
    <name evidence="3" type="primary">mecR1</name>
    <name evidence="3" type="ORF">CLPUN_21950</name>
</gene>
<organism evidence="3 4">
    <name type="scientific">Clostridium puniceum</name>
    <dbReference type="NCBI Taxonomy" id="29367"/>
    <lineage>
        <taxon>Bacteria</taxon>
        <taxon>Bacillati</taxon>
        <taxon>Bacillota</taxon>
        <taxon>Clostridia</taxon>
        <taxon>Eubacteriales</taxon>
        <taxon>Clostridiaceae</taxon>
        <taxon>Clostridium</taxon>
    </lineage>
</organism>
<dbReference type="EMBL" id="LZZM01000143">
    <property type="protein sequence ID" value="OOM77760.1"/>
    <property type="molecule type" value="Genomic_DNA"/>
</dbReference>
<dbReference type="CDD" id="cd07341">
    <property type="entry name" value="M56_BlaR1_MecR1_like"/>
    <property type="match status" value="1"/>
</dbReference>
<evidence type="ECO:0000313" key="4">
    <source>
        <dbReference type="Proteomes" id="UP000190890"/>
    </source>
</evidence>
<feature type="transmembrane region" description="Helical" evidence="1">
    <location>
        <begin position="114"/>
        <end position="135"/>
    </location>
</feature>
<dbReference type="Proteomes" id="UP000190890">
    <property type="component" value="Unassembled WGS sequence"/>
</dbReference>
<feature type="transmembrane region" description="Helical" evidence="1">
    <location>
        <begin position="38"/>
        <end position="60"/>
    </location>
</feature>
<feature type="transmembrane region" description="Helical" evidence="1">
    <location>
        <begin position="6"/>
        <end position="26"/>
    </location>
</feature>
<proteinExistence type="predicted"/>
<dbReference type="PANTHER" id="PTHR34978:SF3">
    <property type="entry name" value="SLR0241 PROTEIN"/>
    <property type="match status" value="1"/>
</dbReference>
<feature type="transmembrane region" description="Helical" evidence="1">
    <location>
        <begin position="222"/>
        <end position="243"/>
    </location>
</feature>
<keyword evidence="4" id="KW-1185">Reference proteome</keyword>
<evidence type="ECO:0000259" key="2">
    <source>
        <dbReference type="Pfam" id="PF05569"/>
    </source>
</evidence>
<keyword evidence="1" id="KW-0812">Transmembrane</keyword>
<dbReference type="STRING" id="29367.CLPUN_21950"/>
<accession>A0A1S8TIY2</accession>
<name>A0A1S8TIY2_9CLOT</name>
<comment type="caution">
    <text evidence="3">The sequence shown here is derived from an EMBL/GenBank/DDBJ whole genome shotgun (WGS) entry which is preliminary data.</text>
</comment>
<protein>
    <submittedName>
        <fullName evidence="3">Methicillin resistance mecR1 protein</fullName>
    </submittedName>
</protein>
<sequence>MIEILIMNILRIAVIGSIGISLILVFNKTLFKEYTKNFNYYIWLIVIFRMILPFKIPIYMNINPMVYNKVGIDDAINNVELAKKQVSDIKAINSSISSNQVIEGAKQFTSNINILEVICYLWLAVTLAVMTYRIFTYIKYKNTILDLSWNIKDTKIEEIYNKLLREMKINKNISLKVSDYTSIPFGIGFFKSYIVLPNINYEEKEVEWILKHELMHYKKNDILYKFLVMTVTSIYWFNPLIYLMNRNINIDCELACDESILHNCDFKERQNYALTLISSLKYKNNNFLENNLATKLGNKKILKKRFHRIFNKKSKKGILIVVLAIILTICSFGAISTKSLANTLIEEDTVNLEYNSQVPESDNNLVEEKVQVSTGKKMPVNYMNLIIQNTKDIILE</sequence>
<feature type="domain" description="Peptidase M56" evidence="2">
    <location>
        <begin position="9"/>
        <end position="307"/>
    </location>
</feature>
<keyword evidence="1" id="KW-0472">Membrane</keyword>